<name>A0ABQ9K5S4_9CUCU</name>
<dbReference type="Pfam" id="PF00415">
    <property type="entry name" value="RCC1"/>
    <property type="match status" value="2"/>
</dbReference>
<reference evidence="2" key="1">
    <citation type="journal article" date="2023" name="Insect Mol. Biol.">
        <title>Genome sequencing provides insights into the evolution of gene families encoding plant cell wall-degrading enzymes in longhorned beetles.</title>
        <authorList>
            <person name="Shin N.R."/>
            <person name="Okamura Y."/>
            <person name="Kirsch R."/>
            <person name="Pauchet Y."/>
        </authorList>
    </citation>
    <scope>NUCLEOTIDE SEQUENCE</scope>
    <source>
        <strain evidence="2">MMC_N1</strain>
    </source>
</reference>
<evidence type="ECO:0000256" key="1">
    <source>
        <dbReference type="PROSITE-ProRule" id="PRU00235"/>
    </source>
</evidence>
<dbReference type="InterPro" id="IPR051553">
    <property type="entry name" value="Ran_GTPase-activating"/>
</dbReference>
<dbReference type="InterPro" id="IPR000408">
    <property type="entry name" value="Reg_chr_condens"/>
</dbReference>
<dbReference type="Gene3D" id="2.130.10.30">
    <property type="entry name" value="Regulator of chromosome condensation 1/beta-lactamase-inhibitor protein II"/>
    <property type="match status" value="1"/>
</dbReference>
<dbReference type="PANTHER" id="PTHR45982:SF11">
    <property type="entry name" value="E3 UBIQUITIN-PROTEIN LIGASE HERC1 ISOFORM X1-RELATED"/>
    <property type="match status" value="1"/>
</dbReference>
<protein>
    <recommendedName>
        <fullName evidence="4">E3 ubiquitin-protein ligase HERC1</fullName>
    </recommendedName>
</protein>
<comment type="caution">
    <text evidence="2">The sequence shown here is derived from an EMBL/GenBank/DDBJ whole genome shotgun (WGS) entry which is preliminary data.</text>
</comment>
<keyword evidence="3" id="KW-1185">Reference proteome</keyword>
<evidence type="ECO:0000313" key="3">
    <source>
        <dbReference type="Proteomes" id="UP001162164"/>
    </source>
</evidence>
<feature type="repeat" description="RCC1" evidence="1">
    <location>
        <begin position="53"/>
        <end position="105"/>
    </location>
</feature>
<dbReference type="SUPFAM" id="SSF50985">
    <property type="entry name" value="RCC1/BLIP-II"/>
    <property type="match status" value="1"/>
</dbReference>
<dbReference type="PANTHER" id="PTHR45982">
    <property type="entry name" value="REGULATOR OF CHROMOSOME CONDENSATION"/>
    <property type="match status" value="1"/>
</dbReference>
<feature type="repeat" description="RCC1" evidence="1">
    <location>
        <begin position="2"/>
        <end position="52"/>
    </location>
</feature>
<gene>
    <name evidence="2" type="ORF">NQ317_008383</name>
</gene>
<dbReference type="InterPro" id="IPR009091">
    <property type="entry name" value="RCC1/BLIP-II"/>
</dbReference>
<sequence>MGQVYSWGSGPILGMGYSDAICLQPMLVGNLAPYRIMDISAGDTHCLALTDEHVVFAWGTNSMGQCGQGHTSSPITKPHRVVGLEGVPIRQISAGTSHSIAWTTTSSDSHHIAKHKPFCLDLHEKTFGCIKTFLEKYTVSFKYDHPPPPFASLEEHARFVLISLKLLRTHLNLCINGNINASILSKHAKALRMALFRLVDIDAPSELHHATKEVLNIGAPLLLPQLSERVEFLHTHLSSGSKLSPGQQMLLGIILNSLEDPVHIASLLGYSNSPEKFQVHDLHLTGTLMHTLLQAYSESTEDLLDSIHKHVSLKNKHKWQPSAAIRTYNLQHLLSSLQNHMLAHYTVSCKSSNDLADDDLLLTHLSHLFGFAIRVLNRASYILSLHPSSLELLYTVLLESVAGAMLFKIFNSLLLVAVGYVKRLYPLVLDVLEPLDRFNQLLPTDLLKDSDRSLSTLNTRIIRVFLKGSETPTLDELTEQSWMWIVDTQKTCSLLIGHCLGVMLIGDPPLMEENLCRHWLQNEIFSSGITNESTEVEALVELSYLATSSMPDPILITLDNLPQEVQTLCKLALNLPCQYDEACAVTLDDPDNPTGFFEKLMEGAELDSWEFEQGDKRVLDIVVRCFFATLLKHTGLSQKADSHSTVNEVFKHVLGLRQRLINLMCSARYKEEEVTMEDDKVEVREDESMIVIDSRRSVNNKERNFQNICQGILQRCLFLLIFVREVEVDISLVSSSTDREPNSEKAYVDFYQASTDTTMYSDLKNVCASCSSFILNELSDKPRTYSNDTDLRNGWCTEPAVLYKALLAQKRRALSRFQGLDQLLFHLVTREPSPTVSYCIQQQLLEGCFGFCNVKNEESCTQLHHYFEDIHSSPLDIQEKIRTVVHGIYDFLTHSLKRQIVSNCDNRQLLSVTIFSLSTRYESNDLTLVISNDLAQLLMQLVNVNGVSNHVMSKSDVLSVASLRLIHILAMSCCINSSKVDLGTLENVINILHQQFIKTMEGFDESCQSLFSSVNNERGAGGFSPVSKDNLVQCHHTKVAGVQEMDICSPRDARHQQYI</sequence>
<evidence type="ECO:0000313" key="2">
    <source>
        <dbReference type="EMBL" id="KAJ8985352.1"/>
    </source>
</evidence>
<proteinExistence type="predicted"/>
<dbReference type="Proteomes" id="UP001162164">
    <property type="component" value="Unassembled WGS sequence"/>
</dbReference>
<dbReference type="EMBL" id="JAPWTJ010000016">
    <property type="protein sequence ID" value="KAJ8985352.1"/>
    <property type="molecule type" value="Genomic_DNA"/>
</dbReference>
<accession>A0ABQ9K5S4</accession>
<dbReference type="PROSITE" id="PS50012">
    <property type="entry name" value="RCC1_3"/>
    <property type="match status" value="2"/>
</dbReference>
<evidence type="ECO:0008006" key="4">
    <source>
        <dbReference type="Google" id="ProtNLM"/>
    </source>
</evidence>
<organism evidence="2 3">
    <name type="scientific">Molorchus minor</name>
    <dbReference type="NCBI Taxonomy" id="1323400"/>
    <lineage>
        <taxon>Eukaryota</taxon>
        <taxon>Metazoa</taxon>
        <taxon>Ecdysozoa</taxon>
        <taxon>Arthropoda</taxon>
        <taxon>Hexapoda</taxon>
        <taxon>Insecta</taxon>
        <taxon>Pterygota</taxon>
        <taxon>Neoptera</taxon>
        <taxon>Endopterygota</taxon>
        <taxon>Coleoptera</taxon>
        <taxon>Polyphaga</taxon>
        <taxon>Cucujiformia</taxon>
        <taxon>Chrysomeloidea</taxon>
        <taxon>Cerambycidae</taxon>
        <taxon>Lamiinae</taxon>
        <taxon>Monochamini</taxon>
        <taxon>Molorchus</taxon>
    </lineage>
</organism>